<feature type="transmembrane region" description="Helical" evidence="1">
    <location>
        <begin position="487"/>
        <end position="511"/>
    </location>
</feature>
<reference evidence="2 3" key="1">
    <citation type="submission" date="2023-05" db="EMBL/GenBank/DDBJ databases">
        <title>Sedimentitalea sp. nov. JM2-8.</title>
        <authorList>
            <person name="Huang J."/>
        </authorList>
    </citation>
    <scope>NUCLEOTIDE SEQUENCE [LARGE SCALE GENOMIC DNA]</scope>
    <source>
        <strain evidence="2 3">JM2-8</strain>
    </source>
</reference>
<feature type="transmembrane region" description="Helical" evidence="1">
    <location>
        <begin position="451"/>
        <end position="475"/>
    </location>
</feature>
<keyword evidence="1" id="KW-0812">Transmembrane</keyword>
<evidence type="ECO:0000256" key="1">
    <source>
        <dbReference type="SAM" id="Phobius"/>
    </source>
</evidence>
<feature type="transmembrane region" description="Helical" evidence="1">
    <location>
        <begin position="357"/>
        <end position="376"/>
    </location>
</feature>
<dbReference type="Gene3D" id="1.20.1640.10">
    <property type="entry name" value="Multidrug efflux transporter AcrB transmembrane domain"/>
    <property type="match status" value="2"/>
</dbReference>
<keyword evidence="1" id="KW-0472">Membrane</keyword>
<feature type="transmembrane region" description="Helical" evidence="1">
    <location>
        <begin position="1011"/>
        <end position="1032"/>
    </location>
</feature>
<comment type="caution">
    <text evidence="2">The sequence shown here is derived from an EMBL/GenBank/DDBJ whole genome shotgun (WGS) entry which is preliminary data.</text>
</comment>
<dbReference type="SUPFAM" id="SSF82693">
    <property type="entry name" value="Multidrug efflux transporter AcrB pore domain, PN1, PN2, PC1 and PC2 subdomains"/>
    <property type="match status" value="3"/>
</dbReference>
<dbReference type="PANTHER" id="PTHR32063">
    <property type="match status" value="1"/>
</dbReference>
<dbReference type="Gene3D" id="3.30.70.1440">
    <property type="entry name" value="Multidrug efflux transporter AcrB pore domain"/>
    <property type="match status" value="1"/>
</dbReference>
<dbReference type="Pfam" id="PF00873">
    <property type="entry name" value="ACR_tran"/>
    <property type="match status" value="1"/>
</dbReference>
<feature type="transmembrane region" description="Helical" evidence="1">
    <location>
        <begin position="383"/>
        <end position="403"/>
    </location>
</feature>
<feature type="transmembrane region" description="Helical" evidence="1">
    <location>
        <begin position="409"/>
        <end position="430"/>
    </location>
</feature>
<feature type="transmembrane region" description="Helical" evidence="1">
    <location>
        <begin position="941"/>
        <end position="961"/>
    </location>
</feature>
<keyword evidence="3" id="KW-1185">Reference proteome</keyword>
<dbReference type="Gene3D" id="3.30.2090.10">
    <property type="entry name" value="Multidrug efflux transporter AcrB TolC docking domain, DN and DC subdomains"/>
    <property type="match status" value="2"/>
</dbReference>
<dbReference type="Gene3D" id="3.30.70.1430">
    <property type="entry name" value="Multidrug efflux transporter AcrB pore domain"/>
    <property type="match status" value="2"/>
</dbReference>
<feature type="transmembrane region" description="Helical" evidence="1">
    <location>
        <begin position="1038"/>
        <end position="1062"/>
    </location>
</feature>
<gene>
    <name evidence="2" type="ORF">QO034_19695</name>
</gene>
<sequence>MAEDRHASALGIAGGLTRAFIGSSLTPLFVLAALAVGLVALVSLPREEEPQISVPLVDIHIQAAGLRAEDALKLVTEPMETIVKAINGVEHVYSQTRDDGAMVTARFMVGTSTDAAILRVHEKVRANMDRIPVGIPEPLIVGRGIDDVAIVSLTFSPGEGTEVSANDLTRVAREVRTEVAKIENVGLTYLVGEVPEAIRIAPDPERLALFGITLQQLAGKVAGANRAFTTGKLRDGGEEIDLVAGETLISPVEIANLLLTARDGRAVYVSDVADIEYVADTSDHIVANVVRGEDGQIVRTPAVTLAVAKRAGANAVLVAEAILHKVHTLEGRVIPDTVAVDVTRDYGETADEKANELLFHLALATVSIVGLVLIAISWRESIVVAIVIPVTILLTLFSAWIMGYTLNRVSLFALIFSIGILVDDAIVVIENIARHWGMDDGRSRAASAIDAVAEVGNPTIVATLTVVAALLPMLFVSGLMGPYMSPIPANASAAMIFSFFVAVIITPWLMVKIAGGAQHAPTGHDEKGGRLGRIYAAVARPILATKTRSLLFLLVTAVLSFGSLGMLYTKDVTVKLLPFDNKSELAVVLDLPEGASVETTDAVAQRVARVALDLPEVISVQTHAGTAAPFNFNGLVRHYYVRAEPQLGDVQINLAPKGDRDRTSHAIALDLRDRLAAIDMPEGTVIKTVEPPPGPPVIATLLAEVYGPDAETRRAAAGQIRTAFESVPFIVDVDDSFGVQPRRLRATISTDDLEFFGVQESDVFDTLTLLNSGQTVGYSHRADRRAPIPIRVERARGDRILDERFLTTPIPANSLPGARGVVELGDVVRIDEERASYSIFRHNGRDAEMVMGELAGTFEAPLYGMLAVADALDAMDWEDGLKPTIRLNGQPEDETGVTLLWDGEWEVTWITFRDMGAAFAVALLGIYILVVAQFGSFRLPLVILTPIPLTFLGIMIGHWLWAAPFSATSMIGFIALAGIIVRNSILLVDFIRHADRTGKSDIDILIEAGSIRFKPILLTAIAAMIGAVVILSDPIFQGLAISLLFGLLSSTLLTVLVIPAIYRVFKT</sequence>
<evidence type="ECO:0000313" key="2">
    <source>
        <dbReference type="EMBL" id="MDK3075307.1"/>
    </source>
</evidence>
<keyword evidence="1" id="KW-1133">Transmembrane helix</keyword>
<evidence type="ECO:0000313" key="3">
    <source>
        <dbReference type="Proteomes" id="UP001227126"/>
    </source>
</evidence>
<dbReference type="InterPro" id="IPR001036">
    <property type="entry name" value="Acrflvin-R"/>
</dbReference>
<dbReference type="SUPFAM" id="SSF82866">
    <property type="entry name" value="Multidrug efflux transporter AcrB transmembrane domain"/>
    <property type="match status" value="2"/>
</dbReference>
<name>A0ABT7FJI5_9RHOB</name>
<dbReference type="RefSeq" id="WP_284487231.1">
    <property type="nucleotide sequence ID" value="NZ_JASNJE010000034.1"/>
</dbReference>
<dbReference type="PRINTS" id="PR00702">
    <property type="entry name" value="ACRIFLAVINRP"/>
</dbReference>
<dbReference type="Gene3D" id="3.30.70.1320">
    <property type="entry name" value="Multidrug efflux transporter AcrB pore domain like"/>
    <property type="match status" value="1"/>
</dbReference>
<accession>A0ABT7FJI5</accession>
<protein>
    <submittedName>
        <fullName evidence="2">Efflux RND transporter permease subunit</fullName>
    </submittedName>
</protein>
<dbReference type="InterPro" id="IPR027463">
    <property type="entry name" value="AcrB_DN_DC_subdom"/>
</dbReference>
<organism evidence="2 3">
    <name type="scientific">Sedimentitalea xiamensis</name>
    <dbReference type="NCBI Taxonomy" id="3050037"/>
    <lineage>
        <taxon>Bacteria</taxon>
        <taxon>Pseudomonadati</taxon>
        <taxon>Pseudomonadota</taxon>
        <taxon>Alphaproteobacteria</taxon>
        <taxon>Rhodobacterales</taxon>
        <taxon>Paracoccaceae</taxon>
        <taxon>Sedimentitalea</taxon>
    </lineage>
</organism>
<feature type="transmembrane region" description="Helical" evidence="1">
    <location>
        <begin position="20"/>
        <end position="44"/>
    </location>
</feature>
<dbReference type="Proteomes" id="UP001227126">
    <property type="component" value="Unassembled WGS sequence"/>
</dbReference>
<dbReference type="PANTHER" id="PTHR32063:SF16">
    <property type="entry name" value="CATION EFFLUX SYSTEM (ACRB_ACRD_ACRF FAMILY)"/>
    <property type="match status" value="1"/>
</dbReference>
<dbReference type="EMBL" id="JASNJE010000034">
    <property type="protein sequence ID" value="MDK3075307.1"/>
    <property type="molecule type" value="Genomic_DNA"/>
</dbReference>
<feature type="transmembrane region" description="Helical" evidence="1">
    <location>
        <begin position="550"/>
        <end position="568"/>
    </location>
</feature>
<feature type="transmembrane region" description="Helical" evidence="1">
    <location>
        <begin position="967"/>
        <end position="991"/>
    </location>
</feature>
<dbReference type="SUPFAM" id="SSF82714">
    <property type="entry name" value="Multidrug efflux transporter AcrB TolC docking domain, DN and DC subdomains"/>
    <property type="match status" value="1"/>
</dbReference>
<feature type="transmembrane region" description="Helical" evidence="1">
    <location>
        <begin position="915"/>
        <end position="934"/>
    </location>
</feature>
<proteinExistence type="predicted"/>